<dbReference type="Pfam" id="PF00646">
    <property type="entry name" value="F-box"/>
    <property type="match status" value="1"/>
</dbReference>
<keyword evidence="3" id="KW-1185">Reference proteome</keyword>
<protein>
    <recommendedName>
        <fullName evidence="1">F-box domain-containing protein</fullName>
    </recommendedName>
</protein>
<feature type="domain" description="F-box" evidence="1">
    <location>
        <begin position="32"/>
        <end position="78"/>
    </location>
</feature>
<dbReference type="InterPro" id="IPR001810">
    <property type="entry name" value="F-box_dom"/>
</dbReference>
<dbReference type="OrthoDB" id="3766406at2759"/>
<dbReference type="InterPro" id="IPR036047">
    <property type="entry name" value="F-box-like_dom_sf"/>
</dbReference>
<accession>A0A3N2PQR3</accession>
<dbReference type="EMBL" id="ML119058">
    <property type="protein sequence ID" value="ROT36800.1"/>
    <property type="molecule type" value="Genomic_DNA"/>
</dbReference>
<sequence length="425" mass="47777">MSKTKFLSLLKKAARPGSFAPNVEPQGETTAPCPLLELPLDLVALIADHLPAENQLVLAQTCRALRRTVLEINLYMPEHRRGGDFVGHVLREESARRAYLSLLNRDQMNRVLCAKCRTLYPVNYRDTPHTPINLPCPLTRKYSTPCTVLLSNNFGGPAAPVFKHIHVQTALKYVRNWDILNSVQRDYAERVLGELHSTDLEGDLNVRCSVYPKIVEDTAETHPERRINFLVKTVYTYRMGTRPVTAARLSDAIQTLYHFNWIMSKSLADDDSDPSSLSTKDPSPLLHQLVPEVPPQAFWEDDGDGVTGACSHCPTEYLWKTSFGDHLFQTEATLCIWSYLGNEESMEAGSAAKQCHISHSMCTAAQSPRFSVPGSVKRLYEGHNDALSLAKSRETRESQAHRRDVRSWLASKRRQIAKLGGGRRD</sequence>
<dbReference type="AlphaFoldDB" id="A0A3N2PQR3"/>
<dbReference type="GeneID" id="39580836"/>
<evidence type="ECO:0000259" key="1">
    <source>
        <dbReference type="PROSITE" id="PS50181"/>
    </source>
</evidence>
<evidence type="ECO:0000313" key="3">
    <source>
        <dbReference type="Proteomes" id="UP000272025"/>
    </source>
</evidence>
<organism evidence="2 3">
    <name type="scientific">Sodiomyces alkalinus (strain CBS 110278 / VKM F-3762 / F11)</name>
    <name type="common">Alkaliphilic filamentous fungus</name>
    <dbReference type="NCBI Taxonomy" id="1314773"/>
    <lineage>
        <taxon>Eukaryota</taxon>
        <taxon>Fungi</taxon>
        <taxon>Dikarya</taxon>
        <taxon>Ascomycota</taxon>
        <taxon>Pezizomycotina</taxon>
        <taxon>Sordariomycetes</taxon>
        <taxon>Hypocreomycetidae</taxon>
        <taxon>Glomerellales</taxon>
        <taxon>Plectosphaerellaceae</taxon>
        <taxon>Sodiomyces</taxon>
    </lineage>
</organism>
<gene>
    <name evidence="2" type="ORF">SODALDRAFT_334999</name>
</gene>
<dbReference type="RefSeq" id="XP_028464606.1">
    <property type="nucleotide sequence ID" value="XM_028612358.1"/>
</dbReference>
<name>A0A3N2PQR3_SODAK</name>
<dbReference type="STRING" id="1314773.A0A3N2PQR3"/>
<reference evidence="2 3" key="1">
    <citation type="journal article" date="2018" name="Mol. Ecol.">
        <title>The obligate alkalophilic soda-lake fungus Sodiomyces alkalinus has shifted to a protein diet.</title>
        <authorList>
            <person name="Grum-Grzhimaylo A.A."/>
            <person name="Falkoski D.L."/>
            <person name="van den Heuvel J."/>
            <person name="Valero-Jimenez C.A."/>
            <person name="Min B."/>
            <person name="Choi I.G."/>
            <person name="Lipzen A."/>
            <person name="Daum C.G."/>
            <person name="Aanen D.K."/>
            <person name="Tsang A."/>
            <person name="Henrissat B."/>
            <person name="Bilanenko E.N."/>
            <person name="de Vries R.P."/>
            <person name="van Kan J.A.L."/>
            <person name="Grigoriev I.V."/>
            <person name="Debets A.J.M."/>
        </authorList>
    </citation>
    <scope>NUCLEOTIDE SEQUENCE [LARGE SCALE GENOMIC DNA]</scope>
    <source>
        <strain evidence="2 3">F11</strain>
    </source>
</reference>
<dbReference type="PROSITE" id="PS50181">
    <property type="entry name" value="FBOX"/>
    <property type="match status" value="1"/>
</dbReference>
<evidence type="ECO:0000313" key="2">
    <source>
        <dbReference type="EMBL" id="ROT36800.1"/>
    </source>
</evidence>
<proteinExistence type="predicted"/>
<dbReference type="SUPFAM" id="SSF81383">
    <property type="entry name" value="F-box domain"/>
    <property type="match status" value="1"/>
</dbReference>
<dbReference type="Proteomes" id="UP000272025">
    <property type="component" value="Unassembled WGS sequence"/>
</dbReference>